<evidence type="ECO:0000256" key="2">
    <source>
        <dbReference type="ARBA" id="ARBA00006727"/>
    </source>
</evidence>
<evidence type="ECO:0000256" key="9">
    <source>
        <dbReference type="ARBA" id="ARBA00037605"/>
    </source>
</evidence>
<feature type="transmembrane region" description="Helical" evidence="10">
    <location>
        <begin position="321"/>
        <end position="344"/>
    </location>
</feature>
<dbReference type="Proteomes" id="UP000424527">
    <property type="component" value="Unassembled WGS sequence"/>
</dbReference>
<dbReference type="GO" id="GO:0022857">
    <property type="term" value="F:transmembrane transporter activity"/>
    <property type="evidence" value="ECO:0007669"/>
    <property type="project" value="InterPro"/>
</dbReference>
<evidence type="ECO:0000259" key="11">
    <source>
        <dbReference type="PROSITE" id="PS50850"/>
    </source>
</evidence>
<dbReference type="AlphaFoldDB" id="A0A6G0HE65"/>
<dbReference type="InterPro" id="IPR036259">
    <property type="entry name" value="MFS_trans_sf"/>
</dbReference>
<feature type="transmembrane region" description="Helical" evidence="10">
    <location>
        <begin position="388"/>
        <end position="407"/>
    </location>
</feature>
<comment type="similarity">
    <text evidence="2">Belongs to the major facilitator superfamily. Monocarboxylate porter (TC 2.A.1.13) family.</text>
</comment>
<dbReference type="InterPro" id="IPR050327">
    <property type="entry name" value="Proton-linked_MCT"/>
</dbReference>
<protein>
    <submittedName>
        <fullName evidence="12">Monocarboxylate transporter 12-B</fullName>
    </submittedName>
</protein>
<reference evidence="12 13" key="1">
    <citation type="submission" date="2019-07" db="EMBL/GenBank/DDBJ databases">
        <title>Chromosome genome assembly for large yellow croaker.</title>
        <authorList>
            <person name="Xiao S."/>
        </authorList>
    </citation>
    <scope>NUCLEOTIDE SEQUENCE [LARGE SCALE GENOMIC DNA]</scope>
    <source>
        <strain evidence="12">JMULYC20181020</strain>
        <tissue evidence="12">Muscle</tissue>
    </source>
</reference>
<feature type="transmembrane region" description="Helical" evidence="10">
    <location>
        <begin position="175"/>
        <end position="195"/>
    </location>
</feature>
<evidence type="ECO:0000256" key="5">
    <source>
        <dbReference type="ARBA" id="ARBA00022989"/>
    </source>
</evidence>
<feature type="transmembrane region" description="Helical" evidence="10">
    <location>
        <begin position="413"/>
        <end position="432"/>
    </location>
</feature>
<comment type="function">
    <text evidence="9">Functions as a transporter for creatine and as well for its precursor guanidinoacetate. Transport of creatine and GAA is independent of resting membrane potential and extracellular Na(+), Cl(-), or pH. Contributes to the process of creatine biosynthesis and distribution.</text>
</comment>
<keyword evidence="13" id="KW-1185">Reference proteome</keyword>
<evidence type="ECO:0000256" key="8">
    <source>
        <dbReference type="ARBA" id="ARBA00036771"/>
    </source>
</evidence>
<dbReference type="Gene3D" id="1.20.1250.20">
    <property type="entry name" value="MFS general substrate transporter like domains"/>
    <property type="match status" value="1"/>
</dbReference>
<proteinExistence type="inferred from homology"/>
<comment type="subcellular location">
    <subcellularLocation>
        <location evidence="1">Basolateral cell membrane</location>
        <topology evidence="1">Multi-pass membrane protein</topology>
    </subcellularLocation>
</comment>
<evidence type="ECO:0000256" key="10">
    <source>
        <dbReference type="SAM" id="Phobius"/>
    </source>
</evidence>
<dbReference type="PROSITE" id="PS50850">
    <property type="entry name" value="MFS"/>
    <property type="match status" value="1"/>
</dbReference>
<dbReference type="SUPFAM" id="SSF103473">
    <property type="entry name" value="MFS general substrate transporter"/>
    <property type="match status" value="1"/>
</dbReference>
<feature type="transmembrane region" description="Helical" evidence="10">
    <location>
        <begin position="444"/>
        <end position="462"/>
    </location>
</feature>
<accession>A0A6G0HE65</accession>
<evidence type="ECO:0000313" key="13">
    <source>
        <dbReference type="Proteomes" id="UP000424527"/>
    </source>
</evidence>
<feature type="transmembrane region" description="Helical" evidence="10">
    <location>
        <begin position="111"/>
        <end position="133"/>
    </location>
</feature>
<dbReference type="InterPro" id="IPR020846">
    <property type="entry name" value="MFS_dom"/>
</dbReference>
<dbReference type="EMBL" id="REGW02000518">
    <property type="protein sequence ID" value="KAE8277528.1"/>
    <property type="molecule type" value="Genomic_DNA"/>
</dbReference>
<evidence type="ECO:0000256" key="4">
    <source>
        <dbReference type="ARBA" id="ARBA00022692"/>
    </source>
</evidence>
<feature type="transmembrane region" description="Helical" evidence="10">
    <location>
        <begin position="17"/>
        <end position="36"/>
    </location>
</feature>
<feature type="transmembrane region" description="Helical" evidence="10">
    <location>
        <begin position="482"/>
        <end position="501"/>
    </location>
</feature>
<keyword evidence="6 10" id="KW-0472">Membrane</keyword>
<name>A0A6G0HE65_LARCR</name>
<dbReference type="FunFam" id="1.20.1250.20:FF:000128">
    <property type="entry name" value="monocarboxylate transporter 12 isoform X1"/>
    <property type="match status" value="1"/>
</dbReference>
<dbReference type="GO" id="GO:0016323">
    <property type="term" value="C:basolateral plasma membrane"/>
    <property type="evidence" value="ECO:0007669"/>
    <property type="project" value="UniProtKB-SubCell"/>
</dbReference>
<dbReference type="GO" id="GO:0015881">
    <property type="term" value="P:creatine transmembrane transport"/>
    <property type="evidence" value="ECO:0007669"/>
    <property type="project" value="TreeGrafter"/>
</dbReference>
<gene>
    <name evidence="12" type="ORF">D5F01_LYC24514</name>
</gene>
<keyword evidence="4 10" id="KW-0812">Transmembrane</keyword>
<evidence type="ECO:0000256" key="3">
    <source>
        <dbReference type="ARBA" id="ARBA00022475"/>
    </source>
</evidence>
<keyword evidence="5 10" id="KW-1133">Transmembrane helix</keyword>
<evidence type="ECO:0000256" key="6">
    <source>
        <dbReference type="ARBA" id="ARBA00023136"/>
    </source>
</evidence>
<evidence type="ECO:0000256" key="1">
    <source>
        <dbReference type="ARBA" id="ARBA00004554"/>
    </source>
</evidence>
<comment type="caution">
    <text evidence="12">The sequence shown here is derived from an EMBL/GenBank/DDBJ whole genome shotgun (WGS) entry which is preliminary data.</text>
</comment>
<dbReference type="InterPro" id="IPR011701">
    <property type="entry name" value="MFS"/>
</dbReference>
<organism evidence="12 13">
    <name type="scientific">Larimichthys crocea</name>
    <name type="common">Large yellow croaker</name>
    <name type="synonym">Pseudosciaena crocea</name>
    <dbReference type="NCBI Taxonomy" id="215358"/>
    <lineage>
        <taxon>Eukaryota</taxon>
        <taxon>Metazoa</taxon>
        <taxon>Chordata</taxon>
        <taxon>Craniata</taxon>
        <taxon>Vertebrata</taxon>
        <taxon>Euteleostomi</taxon>
        <taxon>Actinopterygii</taxon>
        <taxon>Neopterygii</taxon>
        <taxon>Teleostei</taxon>
        <taxon>Neoteleostei</taxon>
        <taxon>Acanthomorphata</taxon>
        <taxon>Eupercaria</taxon>
        <taxon>Sciaenidae</taxon>
        <taxon>Larimichthys</taxon>
    </lineage>
</organism>
<feature type="transmembrane region" description="Helical" evidence="10">
    <location>
        <begin position="356"/>
        <end position="376"/>
    </location>
</feature>
<feature type="transmembrane region" description="Helical" evidence="10">
    <location>
        <begin position="145"/>
        <end position="169"/>
    </location>
</feature>
<feature type="domain" description="Major facilitator superfamily (MFS) profile" evidence="11">
    <location>
        <begin position="1"/>
        <end position="503"/>
    </location>
</feature>
<evidence type="ECO:0000313" key="12">
    <source>
        <dbReference type="EMBL" id="KAE8277528.1"/>
    </source>
</evidence>
<dbReference type="Pfam" id="PF07690">
    <property type="entry name" value="MFS_1"/>
    <property type="match status" value="1"/>
</dbReference>
<comment type="catalytic activity">
    <reaction evidence="8">
        <text>guanidinoacetate(in) = guanidinoacetate(out)</text>
        <dbReference type="Rhea" id="RHEA:73047"/>
        <dbReference type="ChEBI" id="CHEBI:57742"/>
    </reaction>
</comment>
<comment type="catalytic activity">
    <reaction evidence="7">
        <text>creatine(in) = creatine(out)</text>
        <dbReference type="Rhea" id="RHEA:73043"/>
        <dbReference type="ChEBI" id="CHEBI:57947"/>
    </reaction>
</comment>
<dbReference type="PANTHER" id="PTHR11360:SF318">
    <property type="entry name" value="MONOCARBOXYLATE TRANSPORTER 12"/>
    <property type="match status" value="1"/>
</dbReference>
<feature type="transmembrane region" description="Helical" evidence="10">
    <location>
        <begin position="87"/>
        <end position="105"/>
    </location>
</feature>
<dbReference type="PANTHER" id="PTHR11360">
    <property type="entry name" value="MONOCARBOXYLATE TRANSPORTER"/>
    <property type="match status" value="1"/>
</dbReference>
<keyword evidence="3" id="KW-1003">Cell membrane</keyword>
<sequence length="517" mass="55734">MVDGKPQSVVASHLDGGWGWVIVGCCFMVTVCTRAVTRCVSIFFVEFQAHFGADYSATAWIHSLVDCTTMLCAPVGSLVGNRWSCRVSVMLGGLLSSCGLLLSSFSTSLELLYFNMGVLTGVGFALCYTPAIAMVGCYFRQRKALAYGIAMSGSGIGTFVLAPVVQLLIELYSWRGALLVLSAFVANLCVCGALLRPITVRKDEEEEAAEGETWSGGCSTNFGPFGAVTAFLWTCRDFINLLTLTQIHVSVSDAGHISDAELALKLSNQSEDSLLSPAKSSSPSSLPLLSGNPAPQLQRRWCFSSCFLSSKEYRFLLLPDFLGLALSFLFLACGCSLPFVYLVPYALSGGVSHQQAAFLMSILGVIDIVGNITFGWLTDRRCLKPYRLASYVFSVGMEGLCCLFVPLLRSFPLLIPFAVLYGYFDGAYVALIPVVTSDLVGTPYLSSALGVVYFLHAIPYLVSPPIGGWMVDLTGSYTATFFLSGAAMLASSLVLSIVAVIRHCRRKMTTIINDTKH</sequence>
<evidence type="ECO:0000256" key="7">
    <source>
        <dbReference type="ARBA" id="ARBA00036521"/>
    </source>
</evidence>